<name>A0A1M5NRM5_9GAMM</name>
<dbReference type="RefSeq" id="WP_067658267.1">
    <property type="nucleotide sequence ID" value="NZ_FQXG01000001.1"/>
</dbReference>
<reference evidence="2 3" key="1">
    <citation type="submission" date="2016-11" db="EMBL/GenBank/DDBJ databases">
        <authorList>
            <person name="Jaros S."/>
            <person name="Januszkiewicz K."/>
            <person name="Wedrychowicz H."/>
        </authorList>
    </citation>
    <scope>NUCLEOTIDE SEQUENCE [LARGE SCALE GENOMIC DNA]</scope>
    <source>
        <strain evidence="2 3">DSM 16917</strain>
    </source>
</reference>
<dbReference type="EMBL" id="FQXG01000001">
    <property type="protein sequence ID" value="SHG91573.1"/>
    <property type="molecule type" value="Genomic_DNA"/>
</dbReference>
<dbReference type="STRING" id="299255.SAMN02745129_1138"/>
<dbReference type="AlphaFoldDB" id="A0A1M5NRM5"/>
<evidence type="ECO:0000313" key="3">
    <source>
        <dbReference type="Proteomes" id="UP000184268"/>
    </source>
</evidence>
<dbReference type="Proteomes" id="UP000184268">
    <property type="component" value="Unassembled WGS sequence"/>
</dbReference>
<accession>A0A1M5NRM5</accession>
<organism evidence="2 3">
    <name type="scientific">Ferrimonas marina</name>
    <dbReference type="NCBI Taxonomy" id="299255"/>
    <lineage>
        <taxon>Bacteria</taxon>
        <taxon>Pseudomonadati</taxon>
        <taxon>Pseudomonadota</taxon>
        <taxon>Gammaproteobacteria</taxon>
        <taxon>Alteromonadales</taxon>
        <taxon>Ferrimonadaceae</taxon>
        <taxon>Ferrimonas</taxon>
    </lineage>
</organism>
<evidence type="ECO:0000313" key="2">
    <source>
        <dbReference type="EMBL" id="SHG91573.1"/>
    </source>
</evidence>
<protein>
    <recommendedName>
        <fullName evidence="4">NAD/FAD-utilizing enzyme apparently involved in cell division</fullName>
    </recommendedName>
</protein>
<dbReference type="OrthoDB" id="5905880at2"/>
<feature type="transmembrane region" description="Helical" evidence="1">
    <location>
        <begin position="60"/>
        <end position="82"/>
    </location>
</feature>
<evidence type="ECO:0000256" key="1">
    <source>
        <dbReference type="SAM" id="Phobius"/>
    </source>
</evidence>
<keyword evidence="1" id="KW-0472">Membrane</keyword>
<keyword evidence="1" id="KW-0812">Transmembrane</keyword>
<keyword evidence="3" id="KW-1185">Reference proteome</keyword>
<keyword evidence="1" id="KW-1133">Transmembrane helix</keyword>
<evidence type="ECO:0008006" key="4">
    <source>
        <dbReference type="Google" id="ProtNLM"/>
    </source>
</evidence>
<sequence length="183" mass="21004">MVRHYYLSNSLWELELIERQLEKRGLSPAQIHVLSQKPNLASRFHLLPRSEFWFYDLPHCLWRGLALGLILAGAVLVGVAYSGWAEAIGSWLPFWMLALMLLGFCTWEGGLIGLQSPHHDLGRFHDAFNRGQHLLLVDVKAEQESALRHVMAAHPMLTDQGTSSGASNLYVRCEDWWLHLWRH</sequence>
<feature type="transmembrane region" description="Helical" evidence="1">
    <location>
        <begin position="94"/>
        <end position="114"/>
    </location>
</feature>
<gene>
    <name evidence="2" type="ORF">SAMN02745129_1138</name>
</gene>
<proteinExistence type="predicted"/>